<evidence type="ECO:0000256" key="1">
    <source>
        <dbReference type="ARBA" id="ARBA00022563"/>
    </source>
</evidence>
<dbReference type="GO" id="GO:0006730">
    <property type="term" value="P:one-carbon metabolic process"/>
    <property type="evidence" value="ECO:0007669"/>
    <property type="project" value="UniProtKB-KW"/>
</dbReference>
<protein>
    <submittedName>
        <fullName evidence="5">Formate--tetrahydrofolate ligase</fullName>
    </submittedName>
</protein>
<evidence type="ECO:0000256" key="3">
    <source>
        <dbReference type="ARBA" id="ARBA00022741"/>
    </source>
</evidence>
<keyword evidence="4" id="KW-0067">ATP-binding</keyword>
<dbReference type="GO" id="GO:0004329">
    <property type="term" value="F:formate-tetrahydrofolate ligase activity"/>
    <property type="evidence" value="ECO:0007669"/>
    <property type="project" value="InterPro"/>
</dbReference>
<dbReference type="Proteomes" id="UP000294309">
    <property type="component" value="Chromosome"/>
</dbReference>
<dbReference type="GO" id="GO:0005524">
    <property type="term" value="F:ATP binding"/>
    <property type="evidence" value="ECO:0007669"/>
    <property type="project" value="UniProtKB-KW"/>
</dbReference>
<evidence type="ECO:0000256" key="4">
    <source>
        <dbReference type="ARBA" id="ARBA00022840"/>
    </source>
</evidence>
<gene>
    <name evidence="5" type="primary">fhs</name>
    <name evidence="5" type="ORF">SGLAD_v1c01820</name>
</gene>
<dbReference type="Pfam" id="PF01268">
    <property type="entry name" value="FTHFS"/>
    <property type="match status" value="1"/>
</dbReference>
<keyword evidence="6" id="KW-1185">Reference proteome</keyword>
<dbReference type="InterPro" id="IPR000559">
    <property type="entry name" value="Formate_THF_ligase"/>
</dbReference>
<reference evidence="5 6" key="1">
    <citation type="submission" date="2019-03" db="EMBL/GenBank/DDBJ databases">
        <title>Complete genome sequence of Spiroplasma gladiatoris TG-1 (DSM 22552).</title>
        <authorList>
            <person name="Lin Y.-C."/>
            <person name="Chou L."/>
            <person name="Kuo C.-H."/>
        </authorList>
    </citation>
    <scope>NUCLEOTIDE SEQUENCE [LARGE SCALE GENOMIC DNA]</scope>
    <source>
        <strain evidence="5 6">TG-1</strain>
    </source>
</reference>
<accession>A0A4P7AH00</accession>
<dbReference type="InterPro" id="IPR027417">
    <property type="entry name" value="P-loop_NTPase"/>
</dbReference>
<dbReference type="Gene3D" id="3.40.50.300">
    <property type="entry name" value="P-loop containing nucleotide triphosphate hydrolases"/>
    <property type="match status" value="1"/>
</dbReference>
<proteinExistence type="predicted"/>
<organism evidence="5 6">
    <name type="scientific">Spiroplasma gladiatoris</name>
    <dbReference type="NCBI Taxonomy" id="2143"/>
    <lineage>
        <taxon>Bacteria</taxon>
        <taxon>Bacillati</taxon>
        <taxon>Mycoplasmatota</taxon>
        <taxon>Mollicutes</taxon>
        <taxon>Entomoplasmatales</taxon>
        <taxon>Spiroplasmataceae</taxon>
        <taxon>Spiroplasma</taxon>
    </lineage>
</organism>
<dbReference type="OrthoDB" id="9761733at2"/>
<name>A0A4P7AH00_9MOLU</name>
<evidence type="ECO:0000313" key="6">
    <source>
        <dbReference type="Proteomes" id="UP000294309"/>
    </source>
</evidence>
<dbReference type="Gene3D" id="3.10.410.10">
    <property type="entry name" value="Formyltetrahydrofolate synthetase, domain 3"/>
    <property type="match status" value="1"/>
</dbReference>
<sequence>MKKIASILESFNIDKDDYEFYGKDIVKIDFTKYQNLKKKGNLILITSINPKPSGEGKTTTAIAITDGLNLIGKKAMIALREPSLGPVFGAKGTATGGGESEVLPVERINMHFTGDLHAITSANNLISAVIDNEIYWGTKLNIDINRIVWKRCMDLNDRALRNVEVQIKKNIKRKDKFTITAASDMMTILCLSKNMEDLKTRLENTIVAYDVEGKEIFLKDLNVVGSVLALLVDAIKPNLVLSKYNSPSLIHLGPFANIAIGTNSIISSQLALKLADYAIVESGFGSDLGFEKFMNVVNYDKDLIPDCVVMVVTIASLRLHDDFINNFYHLEQHLKHVELYNLNLVVAINVMNGDSQEEVDLLTKWLTKNNYSFERNNGYLEGPQGSKKLAQKIVEICDNKKNIKWLINKEDSLETKIKKVINNFYYLKDYDFSENVLNKLKILNNSKYANLPICMVKEHSKIDGNIANLENYKIMIRDIELNSGAQFILVYTNSVFSMPGLSKEANFKDINVDNNKITGLK</sequence>
<dbReference type="RefSeq" id="WP_134297180.1">
    <property type="nucleotide sequence ID" value="NZ_CP038013.1"/>
</dbReference>
<dbReference type="SUPFAM" id="SSF52540">
    <property type="entry name" value="P-loop containing nucleoside triphosphate hydrolases"/>
    <property type="match status" value="1"/>
</dbReference>
<keyword evidence="2 5" id="KW-0436">Ligase</keyword>
<dbReference type="AlphaFoldDB" id="A0A4P7AH00"/>
<dbReference type="KEGG" id="sgq:SGLAD_v1c01820"/>
<evidence type="ECO:0000313" key="5">
    <source>
        <dbReference type="EMBL" id="QBQ07381.1"/>
    </source>
</evidence>
<evidence type="ECO:0000256" key="2">
    <source>
        <dbReference type="ARBA" id="ARBA00022598"/>
    </source>
</evidence>
<dbReference type="EMBL" id="CP038013">
    <property type="protein sequence ID" value="QBQ07381.1"/>
    <property type="molecule type" value="Genomic_DNA"/>
</dbReference>
<keyword evidence="3" id="KW-0547">Nucleotide-binding</keyword>
<keyword evidence="1" id="KW-0554">One-carbon metabolism</keyword>
<dbReference type="Gene3D" id="3.30.1510.10">
    <property type="entry name" value="Domain 2, N(10)-formyltetrahydrofolate synthetase"/>
    <property type="match status" value="1"/>
</dbReference>